<name>A0A9P4P5G6_9PLEO</name>
<keyword evidence="2" id="KW-1185">Reference proteome</keyword>
<evidence type="ECO:0000313" key="2">
    <source>
        <dbReference type="Proteomes" id="UP000799764"/>
    </source>
</evidence>
<dbReference type="AlphaFoldDB" id="A0A9P4P5G6"/>
<evidence type="ECO:0008006" key="3">
    <source>
        <dbReference type="Google" id="ProtNLM"/>
    </source>
</evidence>
<evidence type="ECO:0000313" key="1">
    <source>
        <dbReference type="EMBL" id="KAF2438729.1"/>
    </source>
</evidence>
<protein>
    <recommendedName>
        <fullName evidence="3">Fungal STAND N-terminal Goodbye domain-containing protein</fullName>
    </recommendedName>
</protein>
<dbReference type="PANTHER" id="PTHR40619">
    <property type="entry name" value="FUNGAL STAND N-TERMINAL GOODBYE DOMAIN-CONTAINING PROTEIN"/>
    <property type="match status" value="1"/>
</dbReference>
<dbReference type="Proteomes" id="UP000799764">
    <property type="component" value="Unassembled WGS sequence"/>
</dbReference>
<accession>A0A9P4P5G6</accession>
<dbReference type="OrthoDB" id="3730111at2759"/>
<dbReference type="EMBL" id="MU001511">
    <property type="protein sequence ID" value="KAF2438729.1"/>
    <property type="molecule type" value="Genomic_DNA"/>
</dbReference>
<dbReference type="PANTHER" id="PTHR40619:SF3">
    <property type="entry name" value="FUNGAL STAND N-TERMINAL GOODBYE DOMAIN-CONTAINING PROTEIN"/>
    <property type="match status" value="1"/>
</dbReference>
<organism evidence="1 2">
    <name type="scientific">Karstenula rhodostoma CBS 690.94</name>
    <dbReference type="NCBI Taxonomy" id="1392251"/>
    <lineage>
        <taxon>Eukaryota</taxon>
        <taxon>Fungi</taxon>
        <taxon>Dikarya</taxon>
        <taxon>Ascomycota</taxon>
        <taxon>Pezizomycotina</taxon>
        <taxon>Dothideomycetes</taxon>
        <taxon>Pleosporomycetidae</taxon>
        <taxon>Pleosporales</taxon>
        <taxon>Massarineae</taxon>
        <taxon>Didymosphaeriaceae</taxon>
        <taxon>Karstenula</taxon>
    </lineage>
</organism>
<sequence>MANPPIPAITKRSPTIDFIDQRLPKHHPLFATQAVRYDPMLGQYQAVGANISSNLVNTGASITPSSSNSLISRPEWTNLNAMPFWNEIFADSMSQFKSTPEPKGRSKSIYDIRGKTDWHSVYDTLETARNKYETSGGTIRNIRRKVADKVTPGAEAARIGSKVAPQDKVVTPILGAVEVVLGAVETAARVRNKARTGFDGLVPIFSEVELFLSTFKDDANIRNASMDLTATTLVAVERTIGFFISNEFARAGKAILSGEDYQKGLIESLEMIEAKSRDLWQQAQNSHLFESHMYYQEDKKVQARMNAKIEFGTLVAVQGFNSVERLLNDLAQQVDRKIDRMLQPFQQDNINLRIENDRLRSTSPIHPSMWLPSPQPPQGPVPSWCISQQTLRHMIDAVDVDLVDLAFVQDRKEQLPSRERSRAEQITNTSLFRNWIVSPSSTKLLIHWDSRLPKVVAEVSPLTVFCATMAQALRSKARFLSALWVCGQHIDANEIGAHSPGQLMISSLLDQLLRQREFNTEPLYNYVDRESLQKGDIEALTGLLGVLVRQLPPEIVLFLIIDGAVLFERDEVKDALPVFSSLIQVVADNSMRASVKLLITSTPGTDIIRGPFEDEDLILHVDKLPVLTVASEERMIRELEGSLNDDIS</sequence>
<reference evidence="1" key="1">
    <citation type="journal article" date="2020" name="Stud. Mycol.">
        <title>101 Dothideomycetes genomes: a test case for predicting lifestyles and emergence of pathogens.</title>
        <authorList>
            <person name="Haridas S."/>
            <person name="Albert R."/>
            <person name="Binder M."/>
            <person name="Bloem J."/>
            <person name="Labutti K."/>
            <person name="Salamov A."/>
            <person name="Andreopoulos B."/>
            <person name="Baker S."/>
            <person name="Barry K."/>
            <person name="Bills G."/>
            <person name="Bluhm B."/>
            <person name="Cannon C."/>
            <person name="Castanera R."/>
            <person name="Culley D."/>
            <person name="Daum C."/>
            <person name="Ezra D."/>
            <person name="Gonzalez J."/>
            <person name="Henrissat B."/>
            <person name="Kuo A."/>
            <person name="Liang C."/>
            <person name="Lipzen A."/>
            <person name="Lutzoni F."/>
            <person name="Magnuson J."/>
            <person name="Mondo S."/>
            <person name="Nolan M."/>
            <person name="Ohm R."/>
            <person name="Pangilinan J."/>
            <person name="Park H.-J."/>
            <person name="Ramirez L."/>
            <person name="Alfaro M."/>
            <person name="Sun H."/>
            <person name="Tritt A."/>
            <person name="Yoshinaga Y."/>
            <person name="Zwiers L.-H."/>
            <person name="Turgeon B."/>
            <person name="Goodwin S."/>
            <person name="Spatafora J."/>
            <person name="Crous P."/>
            <person name="Grigoriev I."/>
        </authorList>
    </citation>
    <scope>NUCLEOTIDE SEQUENCE</scope>
    <source>
        <strain evidence="1">CBS 690.94</strain>
    </source>
</reference>
<comment type="caution">
    <text evidence="1">The sequence shown here is derived from an EMBL/GenBank/DDBJ whole genome shotgun (WGS) entry which is preliminary data.</text>
</comment>
<gene>
    <name evidence="1" type="ORF">P171DRAFT_423076</name>
</gene>
<proteinExistence type="predicted"/>